<keyword evidence="2" id="KW-1185">Reference proteome</keyword>
<evidence type="ECO:0008006" key="3">
    <source>
        <dbReference type="Google" id="ProtNLM"/>
    </source>
</evidence>
<dbReference type="EMBL" id="FOIM01000002">
    <property type="protein sequence ID" value="SET14725.1"/>
    <property type="molecule type" value="Genomic_DNA"/>
</dbReference>
<accession>A0A1I0C5U8</accession>
<proteinExistence type="predicted"/>
<sequence>MITIFNRKEVYSTYSIESQARARAALEHHGIDYVISTTAGMARNYGSGPIATSRFGTDPRSSTQYRIFVKKKDIDLAAAAIEGKLDRL</sequence>
<reference evidence="2" key="1">
    <citation type="submission" date="2016-10" db="EMBL/GenBank/DDBJ databases">
        <authorList>
            <person name="Varghese N."/>
            <person name="Submissions S."/>
        </authorList>
    </citation>
    <scope>NUCLEOTIDE SEQUENCE [LARGE SCALE GENOMIC DNA]</scope>
    <source>
        <strain evidence="2">NLAE-zl-G277</strain>
    </source>
</reference>
<gene>
    <name evidence="1" type="ORF">SAMN05216313_102310</name>
</gene>
<dbReference type="AlphaFoldDB" id="A0A1I0C5U8"/>
<protein>
    <recommendedName>
        <fullName evidence="3">DUF2007 domain-containing protein</fullName>
    </recommendedName>
</protein>
<dbReference type="RefSeq" id="WP_092360897.1">
    <property type="nucleotide sequence ID" value="NZ_DAINWJ010000004.1"/>
</dbReference>
<dbReference type="Proteomes" id="UP000198508">
    <property type="component" value="Unassembled WGS sequence"/>
</dbReference>
<evidence type="ECO:0000313" key="2">
    <source>
        <dbReference type="Proteomes" id="UP000198508"/>
    </source>
</evidence>
<organism evidence="1 2">
    <name type="scientific">Enterocloster lavalensis</name>
    <dbReference type="NCBI Taxonomy" id="460384"/>
    <lineage>
        <taxon>Bacteria</taxon>
        <taxon>Bacillati</taxon>
        <taxon>Bacillota</taxon>
        <taxon>Clostridia</taxon>
        <taxon>Lachnospirales</taxon>
        <taxon>Lachnospiraceae</taxon>
        <taxon>Enterocloster</taxon>
    </lineage>
</organism>
<dbReference type="STRING" id="460384.SAMN05216313_102310"/>
<name>A0A1I0C5U8_9FIRM</name>
<evidence type="ECO:0000313" key="1">
    <source>
        <dbReference type="EMBL" id="SET14725.1"/>
    </source>
</evidence>